<dbReference type="InterPro" id="IPR036097">
    <property type="entry name" value="HisK_dim/P_sf"/>
</dbReference>
<keyword evidence="16" id="KW-1185">Reference proteome</keyword>
<keyword evidence="7" id="KW-0418">Kinase</keyword>
<evidence type="ECO:0000256" key="6">
    <source>
        <dbReference type="ARBA" id="ARBA00022692"/>
    </source>
</evidence>
<dbReference type="EC" id="2.7.13.3" evidence="3"/>
<evidence type="ECO:0000256" key="1">
    <source>
        <dbReference type="ARBA" id="ARBA00000085"/>
    </source>
</evidence>
<organism evidence="15 16">
    <name type="scientific">Pseudonocardia ailaonensis</name>
    <dbReference type="NCBI Taxonomy" id="367279"/>
    <lineage>
        <taxon>Bacteria</taxon>
        <taxon>Bacillati</taxon>
        <taxon>Actinomycetota</taxon>
        <taxon>Actinomycetes</taxon>
        <taxon>Pseudonocardiales</taxon>
        <taxon>Pseudonocardiaceae</taxon>
        <taxon>Pseudonocardia</taxon>
    </lineage>
</organism>
<dbReference type="InterPro" id="IPR003594">
    <property type="entry name" value="HATPase_dom"/>
</dbReference>
<keyword evidence="6 12" id="KW-0812">Transmembrane</keyword>
<dbReference type="CDD" id="cd06225">
    <property type="entry name" value="HAMP"/>
    <property type="match status" value="1"/>
</dbReference>
<dbReference type="InterPro" id="IPR003660">
    <property type="entry name" value="HAMP_dom"/>
</dbReference>
<dbReference type="SUPFAM" id="SSF47384">
    <property type="entry name" value="Homodimeric domain of signal transducing histidine kinase"/>
    <property type="match status" value="1"/>
</dbReference>
<evidence type="ECO:0000256" key="4">
    <source>
        <dbReference type="ARBA" id="ARBA00022553"/>
    </source>
</evidence>
<feature type="region of interest" description="Disordered" evidence="11">
    <location>
        <begin position="529"/>
        <end position="553"/>
    </location>
</feature>
<dbReference type="RefSeq" id="WP_344424285.1">
    <property type="nucleotide sequence ID" value="NZ_BAAAQK010000025.1"/>
</dbReference>
<reference evidence="15 16" key="1">
    <citation type="journal article" date="2019" name="Int. J. Syst. Evol. Microbiol.">
        <title>The Global Catalogue of Microorganisms (GCM) 10K type strain sequencing project: providing services to taxonomists for standard genome sequencing and annotation.</title>
        <authorList>
            <consortium name="The Broad Institute Genomics Platform"/>
            <consortium name="The Broad Institute Genome Sequencing Center for Infectious Disease"/>
            <person name="Wu L."/>
            <person name="Ma J."/>
        </authorList>
    </citation>
    <scope>NUCLEOTIDE SEQUENCE [LARGE SCALE GENOMIC DNA]</scope>
    <source>
        <strain evidence="15 16">JCM 16009</strain>
    </source>
</reference>
<dbReference type="GO" id="GO:0005524">
    <property type="term" value="F:ATP binding"/>
    <property type="evidence" value="ECO:0007669"/>
    <property type="project" value="UniProtKB-KW"/>
</dbReference>
<dbReference type="InterPro" id="IPR003661">
    <property type="entry name" value="HisK_dim/P_dom"/>
</dbReference>
<keyword evidence="9" id="KW-0902">Two-component regulatory system</keyword>
<evidence type="ECO:0000256" key="7">
    <source>
        <dbReference type="ARBA" id="ARBA00022777"/>
    </source>
</evidence>
<dbReference type="SMART" id="SM00387">
    <property type="entry name" value="HATPase_c"/>
    <property type="match status" value="1"/>
</dbReference>
<comment type="catalytic activity">
    <reaction evidence="1">
        <text>ATP + protein L-histidine = ADP + protein N-phospho-L-histidine.</text>
        <dbReference type="EC" id="2.7.13.3"/>
    </reaction>
</comment>
<proteinExistence type="predicted"/>
<dbReference type="SUPFAM" id="SSF55874">
    <property type="entry name" value="ATPase domain of HSP90 chaperone/DNA topoisomerase II/histidine kinase"/>
    <property type="match status" value="1"/>
</dbReference>
<evidence type="ECO:0000256" key="5">
    <source>
        <dbReference type="ARBA" id="ARBA00022679"/>
    </source>
</evidence>
<dbReference type="InterPro" id="IPR007891">
    <property type="entry name" value="CHASE3"/>
</dbReference>
<name>A0ABN2NI47_9PSEU</name>
<dbReference type="PRINTS" id="PR00344">
    <property type="entry name" value="BCTRLSENSOR"/>
</dbReference>
<keyword evidence="4" id="KW-0597">Phosphoprotein</keyword>
<accession>A0ABN2NI47</accession>
<evidence type="ECO:0000256" key="8">
    <source>
        <dbReference type="ARBA" id="ARBA00022989"/>
    </source>
</evidence>
<feature type="transmembrane region" description="Helical" evidence="12">
    <location>
        <begin position="31"/>
        <end position="55"/>
    </location>
</feature>
<evidence type="ECO:0000313" key="15">
    <source>
        <dbReference type="EMBL" id="GAA1870286.1"/>
    </source>
</evidence>
<dbReference type="SMART" id="SM00388">
    <property type="entry name" value="HisKA"/>
    <property type="match status" value="1"/>
</dbReference>
<dbReference type="Gene3D" id="1.10.287.130">
    <property type="match status" value="1"/>
</dbReference>
<keyword evidence="5" id="KW-0808">Transferase</keyword>
<evidence type="ECO:0000256" key="10">
    <source>
        <dbReference type="SAM" id="Coils"/>
    </source>
</evidence>
<keyword evidence="8 12" id="KW-1133">Transmembrane helix</keyword>
<feature type="domain" description="HAMP" evidence="14">
    <location>
        <begin position="228"/>
        <end position="280"/>
    </location>
</feature>
<dbReference type="PANTHER" id="PTHR43304:SF1">
    <property type="entry name" value="PAC DOMAIN-CONTAINING PROTEIN"/>
    <property type="match status" value="1"/>
</dbReference>
<dbReference type="Pfam" id="PF02518">
    <property type="entry name" value="HATPase_c"/>
    <property type="match status" value="1"/>
</dbReference>
<evidence type="ECO:0000256" key="2">
    <source>
        <dbReference type="ARBA" id="ARBA00004236"/>
    </source>
</evidence>
<comment type="caution">
    <text evidence="15">The sequence shown here is derived from an EMBL/GenBank/DDBJ whole genome shotgun (WGS) entry which is preliminary data.</text>
</comment>
<dbReference type="PROSITE" id="PS50109">
    <property type="entry name" value="HIS_KIN"/>
    <property type="match status" value="1"/>
</dbReference>
<sequence>MTEEVRRRISPLRLYSVDLTEARSRWTLRRWFTVGATVLGVVSLVALGLGVWAVVRIGDARSALFDKVAPAVTAGQNLSSALLDQETGVRGFTIVANDEFLAPYPRGREVEAASVRALQGLADDLPTAGIVDSVQAVEVAADRWRTQYADPAITAARTGAPAPDLQLGRVLFDQVRQSTGRLQDGVQAARIEARQRLDSSITFVAVVGIAISAVATVFLLLASLGLRDVILRPIRRLGAQTRAVVEGDVTAQVRGGGPREIVELGADVEAMRAHIQREVDRLQETNAKLDGQTRDLERSNRDLEQFAYVASHDLQEPLRKVSSFCQLLQRRYGGQLDERADQYIDFAVDGAQRMQRLINDLLAFSRVGRTTTGFVPVDVEAVARTATGHLAAALEEGGGRIEIADGLPTVPGDPGLIQQLLFNLMGNGLKFHREDVPPVVRVDAVERPDAEPPEWEFSVADNGIGIEPEFVDKIFVIFQRLHGRDVYTGTGIGLALAKKIVEFHGGRIWVDHGSADEPGTTFRFTLPMTQSTPRTADPVPADPALAGSKENRS</sequence>
<dbReference type="Gene3D" id="6.10.340.10">
    <property type="match status" value="1"/>
</dbReference>
<dbReference type="Proteomes" id="UP001500449">
    <property type="component" value="Unassembled WGS sequence"/>
</dbReference>
<protein>
    <recommendedName>
        <fullName evidence="3">histidine kinase</fullName>
        <ecNumber evidence="3">2.7.13.3</ecNumber>
    </recommendedName>
</protein>
<evidence type="ECO:0000256" key="9">
    <source>
        <dbReference type="ARBA" id="ARBA00023012"/>
    </source>
</evidence>
<dbReference type="CDD" id="cd00082">
    <property type="entry name" value="HisKA"/>
    <property type="match status" value="1"/>
</dbReference>
<evidence type="ECO:0000259" key="14">
    <source>
        <dbReference type="PROSITE" id="PS50885"/>
    </source>
</evidence>
<gene>
    <name evidence="15" type="ORF">GCM10009836_58600</name>
</gene>
<feature type="domain" description="Histidine kinase" evidence="13">
    <location>
        <begin position="309"/>
        <end position="530"/>
    </location>
</feature>
<feature type="transmembrane region" description="Helical" evidence="12">
    <location>
        <begin position="201"/>
        <end position="226"/>
    </location>
</feature>
<dbReference type="InterPro" id="IPR052162">
    <property type="entry name" value="Sensor_kinase/Photoreceptor"/>
</dbReference>
<evidence type="ECO:0000256" key="11">
    <source>
        <dbReference type="SAM" id="MobiDB-lite"/>
    </source>
</evidence>
<dbReference type="EMBL" id="BAAAQK010000025">
    <property type="protein sequence ID" value="GAA1870286.1"/>
    <property type="molecule type" value="Genomic_DNA"/>
</dbReference>
<keyword evidence="15" id="KW-0547">Nucleotide-binding</keyword>
<dbReference type="InterPro" id="IPR005467">
    <property type="entry name" value="His_kinase_dom"/>
</dbReference>
<keyword evidence="10" id="KW-0175">Coiled coil</keyword>
<evidence type="ECO:0000256" key="3">
    <source>
        <dbReference type="ARBA" id="ARBA00012438"/>
    </source>
</evidence>
<dbReference type="PROSITE" id="PS50885">
    <property type="entry name" value="HAMP"/>
    <property type="match status" value="1"/>
</dbReference>
<dbReference type="Pfam" id="PF00512">
    <property type="entry name" value="HisKA"/>
    <property type="match status" value="1"/>
</dbReference>
<feature type="coiled-coil region" evidence="10">
    <location>
        <begin position="272"/>
        <end position="302"/>
    </location>
</feature>
<evidence type="ECO:0000313" key="16">
    <source>
        <dbReference type="Proteomes" id="UP001500449"/>
    </source>
</evidence>
<keyword evidence="15" id="KW-0067">ATP-binding</keyword>
<dbReference type="Gene3D" id="3.30.565.10">
    <property type="entry name" value="Histidine kinase-like ATPase, C-terminal domain"/>
    <property type="match status" value="1"/>
</dbReference>
<dbReference type="Pfam" id="PF05227">
    <property type="entry name" value="CHASE3"/>
    <property type="match status" value="1"/>
</dbReference>
<evidence type="ECO:0000256" key="12">
    <source>
        <dbReference type="SAM" id="Phobius"/>
    </source>
</evidence>
<dbReference type="InterPro" id="IPR036890">
    <property type="entry name" value="HATPase_C_sf"/>
</dbReference>
<dbReference type="InterPro" id="IPR004358">
    <property type="entry name" value="Sig_transdc_His_kin-like_C"/>
</dbReference>
<evidence type="ECO:0000259" key="13">
    <source>
        <dbReference type="PROSITE" id="PS50109"/>
    </source>
</evidence>
<dbReference type="PANTHER" id="PTHR43304">
    <property type="entry name" value="PHYTOCHROME-LIKE PROTEIN CPH1"/>
    <property type="match status" value="1"/>
</dbReference>
<keyword evidence="12" id="KW-0472">Membrane</keyword>
<comment type="subcellular location">
    <subcellularLocation>
        <location evidence="2">Cell membrane</location>
    </subcellularLocation>
</comment>
<dbReference type="SMART" id="SM00304">
    <property type="entry name" value="HAMP"/>
    <property type="match status" value="1"/>
</dbReference>
<dbReference type="Pfam" id="PF00672">
    <property type="entry name" value="HAMP"/>
    <property type="match status" value="1"/>
</dbReference>